<proteinExistence type="predicted"/>
<dbReference type="Proteomes" id="UP000076798">
    <property type="component" value="Unassembled WGS sequence"/>
</dbReference>
<dbReference type="Pfam" id="PF20231">
    <property type="entry name" value="DUF6589"/>
    <property type="match status" value="1"/>
</dbReference>
<accession>A0A165WRT2</accession>
<evidence type="ECO:0000259" key="1">
    <source>
        <dbReference type="Pfam" id="PF20231"/>
    </source>
</evidence>
<keyword evidence="3" id="KW-1185">Reference proteome</keyword>
<dbReference type="EMBL" id="KV428572">
    <property type="protein sequence ID" value="KZT31460.1"/>
    <property type="molecule type" value="Genomic_DNA"/>
</dbReference>
<feature type="domain" description="DUF6589" evidence="1">
    <location>
        <begin position="3"/>
        <end position="220"/>
    </location>
</feature>
<organism evidence="2 3">
    <name type="scientific">Sistotremastrum suecicum HHB10207 ss-3</name>
    <dbReference type="NCBI Taxonomy" id="1314776"/>
    <lineage>
        <taxon>Eukaryota</taxon>
        <taxon>Fungi</taxon>
        <taxon>Dikarya</taxon>
        <taxon>Basidiomycota</taxon>
        <taxon>Agaricomycotina</taxon>
        <taxon>Agaricomycetes</taxon>
        <taxon>Sistotremastrales</taxon>
        <taxon>Sistotremastraceae</taxon>
        <taxon>Sistotremastrum</taxon>
    </lineage>
</organism>
<dbReference type="OrthoDB" id="3203379at2759"/>
<gene>
    <name evidence="2" type="ORF">SISSUDRAFT_972404</name>
</gene>
<dbReference type="InterPro" id="IPR046496">
    <property type="entry name" value="DUF6589"/>
</dbReference>
<evidence type="ECO:0000313" key="2">
    <source>
        <dbReference type="EMBL" id="KZT31460.1"/>
    </source>
</evidence>
<evidence type="ECO:0000313" key="3">
    <source>
        <dbReference type="Proteomes" id="UP000076798"/>
    </source>
</evidence>
<protein>
    <recommendedName>
        <fullName evidence="1">DUF6589 domain-containing protein</fullName>
    </recommendedName>
</protein>
<dbReference type="AlphaFoldDB" id="A0A165WRT2"/>
<sequence length="220" mass="24986">PYHHLLDDFLKIEYKARVRAAWLQVSGCDSLKELFEKANCDDGPQWLNELATEIADELMSTEAVEDLFGGSDEPQSIPIDATFRDTVLLTRDLDIYIQVDEAIRSGDVGRLEDLAAYLTVWFKGSGSNNYAQLFLDYLQWHRHEATAEYRDAVRDNCWLVNRTGKRNNFLPGDLFQEHNNAAIKYIHAPMAANATWALLGKISPAIPILTHSGKRLESQF</sequence>
<name>A0A165WRT2_9AGAM</name>
<reference evidence="2 3" key="1">
    <citation type="journal article" date="2016" name="Mol. Biol. Evol.">
        <title>Comparative Genomics of Early-Diverging Mushroom-Forming Fungi Provides Insights into the Origins of Lignocellulose Decay Capabilities.</title>
        <authorList>
            <person name="Nagy L.G."/>
            <person name="Riley R."/>
            <person name="Tritt A."/>
            <person name="Adam C."/>
            <person name="Daum C."/>
            <person name="Floudas D."/>
            <person name="Sun H."/>
            <person name="Yadav J.S."/>
            <person name="Pangilinan J."/>
            <person name="Larsson K.H."/>
            <person name="Matsuura K."/>
            <person name="Barry K."/>
            <person name="Labutti K."/>
            <person name="Kuo R."/>
            <person name="Ohm R.A."/>
            <person name="Bhattacharya S.S."/>
            <person name="Shirouzu T."/>
            <person name="Yoshinaga Y."/>
            <person name="Martin F.M."/>
            <person name="Grigoriev I.V."/>
            <person name="Hibbett D.S."/>
        </authorList>
    </citation>
    <scope>NUCLEOTIDE SEQUENCE [LARGE SCALE GENOMIC DNA]</scope>
    <source>
        <strain evidence="2 3">HHB10207 ss-3</strain>
    </source>
</reference>
<feature type="non-terminal residue" evidence="2">
    <location>
        <position position="1"/>
    </location>
</feature>
<feature type="non-terminal residue" evidence="2">
    <location>
        <position position="220"/>
    </location>
</feature>